<evidence type="ECO:0000313" key="3">
    <source>
        <dbReference type="RefSeq" id="XP_010937398.1"/>
    </source>
</evidence>
<dbReference type="PANTHER" id="PTHR38926">
    <property type="entry name" value="F-BOX DOMAIN CONTAINING PROTEIN, EXPRESSED"/>
    <property type="match status" value="1"/>
</dbReference>
<dbReference type="KEGG" id="egu:105056787"/>
<dbReference type="Pfam" id="PF12937">
    <property type="entry name" value="F-box-like"/>
    <property type="match status" value="1"/>
</dbReference>
<dbReference type="FunCoup" id="A0A6I9S445">
    <property type="interactions" value="415"/>
</dbReference>
<dbReference type="FunFam" id="3.80.10.10:FF:000257">
    <property type="entry name" value="F-box protein FBW2"/>
    <property type="match status" value="1"/>
</dbReference>
<reference evidence="3" key="1">
    <citation type="submission" date="2025-08" db="UniProtKB">
        <authorList>
            <consortium name="RefSeq"/>
        </authorList>
    </citation>
    <scope>IDENTIFICATION</scope>
</reference>
<dbReference type="RefSeq" id="XP_010937398.1">
    <property type="nucleotide sequence ID" value="XM_010939096.3"/>
</dbReference>
<evidence type="ECO:0000259" key="1">
    <source>
        <dbReference type="Pfam" id="PF12937"/>
    </source>
</evidence>
<dbReference type="FunFam" id="1.20.1280.50:FF:000022">
    <property type="entry name" value="F-box protein FBW2"/>
    <property type="match status" value="1"/>
</dbReference>
<dbReference type="InParanoid" id="A0A6I9S445"/>
<sequence length="359" mass="41200">MSLWFGSWAVAERRLSGVFGNFFGDIGWLFFSSMEKMGECSEFRGWEELIPDALGLIFRNLSLQEILTVVPRVCKAWRRAVSGPYCWQEIDIEEWSQRCKPEHLDRMLQMLITRSCNSFRRLCVSGLPNDSIFSFIADHAVSLQTLELPRSEISDSIVEHVAPKLSNITFLDVSYCKKIGARALEAFGKHCKSLVGLRRRMHPLEVADKVCQDDEAQAIARTMPKLRHLEMAYHLLTTSGVLEILSRCKDLEYLDVRGCWDVKLDDKILKERHSSLKVLGPHIVDCYEKSFWDDDDTPSYSDSSLYSWDFMEDGIDVYEGESDDDNVWDDEQGLEGLEVRFYGGGLNFEFAGFDWPPSP</sequence>
<dbReference type="GeneID" id="105056787"/>
<organism evidence="2 3">
    <name type="scientific">Elaeis guineensis var. tenera</name>
    <name type="common">Oil palm</name>
    <dbReference type="NCBI Taxonomy" id="51953"/>
    <lineage>
        <taxon>Eukaryota</taxon>
        <taxon>Viridiplantae</taxon>
        <taxon>Streptophyta</taxon>
        <taxon>Embryophyta</taxon>
        <taxon>Tracheophyta</taxon>
        <taxon>Spermatophyta</taxon>
        <taxon>Magnoliopsida</taxon>
        <taxon>Liliopsida</taxon>
        <taxon>Arecaceae</taxon>
        <taxon>Arecoideae</taxon>
        <taxon>Cocoseae</taxon>
        <taxon>Elaeidinae</taxon>
        <taxon>Elaeis</taxon>
    </lineage>
</organism>
<dbReference type="OrthoDB" id="550575at2759"/>
<protein>
    <submittedName>
        <fullName evidence="3">F-box protein FBW2 isoform X1</fullName>
    </submittedName>
</protein>
<feature type="domain" description="F-box" evidence="1">
    <location>
        <begin position="53"/>
        <end position="92"/>
    </location>
</feature>
<keyword evidence="2" id="KW-1185">Reference proteome</keyword>
<evidence type="ECO:0000313" key="2">
    <source>
        <dbReference type="Proteomes" id="UP000504607"/>
    </source>
</evidence>
<dbReference type="Gene3D" id="1.20.1280.50">
    <property type="match status" value="1"/>
</dbReference>
<dbReference type="InterPro" id="IPR032675">
    <property type="entry name" value="LRR_dom_sf"/>
</dbReference>
<dbReference type="InterPro" id="IPR001810">
    <property type="entry name" value="F-box_dom"/>
</dbReference>
<name>A0A6I9S445_ELAGV</name>
<gene>
    <name evidence="3" type="primary">LOC105056787</name>
</gene>
<accession>A0A6I9S445</accession>
<proteinExistence type="predicted"/>
<dbReference type="Gene3D" id="3.80.10.10">
    <property type="entry name" value="Ribonuclease Inhibitor"/>
    <property type="match status" value="1"/>
</dbReference>
<dbReference type="AlphaFoldDB" id="A0A6I9S445"/>
<dbReference type="Proteomes" id="UP000504607">
    <property type="component" value="Chromosome 13"/>
</dbReference>
<dbReference type="PANTHER" id="PTHR38926:SF2">
    <property type="entry name" value="F-BOX_LRR-REPEAT PROTEIN 21-RELATED"/>
    <property type="match status" value="1"/>
</dbReference>
<dbReference type="SUPFAM" id="SSF52047">
    <property type="entry name" value="RNI-like"/>
    <property type="match status" value="1"/>
</dbReference>